<dbReference type="InterPro" id="IPR029058">
    <property type="entry name" value="AB_hydrolase_fold"/>
</dbReference>
<dbReference type="SUPFAM" id="SSF53474">
    <property type="entry name" value="alpha/beta-Hydrolases"/>
    <property type="match status" value="1"/>
</dbReference>
<dbReference type="Proteomes" id="UP000248987">
    <property type="component" value="Unassembled WGS sequence"/>
</dbReference>
<sequence>MKNQLLSLLLVLFSFSVIFSQTSDYYNRMSHIFGNIDKAKVTTGYLKEFGVRFNEIEAYNGVINSNNLVDKTQWQSLYNSLYSMRVGDAAASMLAPATVFSTLKPQTRSITVDVLFAAQYYTYQQYKSNAVSNGDVTINNDHISDVAGRNPYDTKTIFGVSPLISELQGDTFSFELPSALVYTNTNLPLSQIQVDFDDGYGYQTVSLNTVKNVSYTSGGEKELKVKFVYSGGPTLYSHSKIYVNYIPPTGQARFDKTGATTHFITGAVYQGATASGLITVETADTDGIFDKPLIVIEGFDPENSFDYDDLINEDGAGGIDIRISSAGQPLLTLNQAIENEGYDLVFVNFVNSTDYIQRNAYMVEAVIAWVNARKALNASTEKNVVLGMSMGGLVARYALRHMETDGDPNTNHDTKLYISHDAPHQVTKLSIT</sequence>
<evidence type="ECO:0000313" key="1">
    <source>
        <dbReference type="EMBL" id="RAJ26593.1"/>
    </source>
</evidence>
<reference evidence="1 2" key="1">
    <citation type="submission" date="2018-06" db="EMBL/GenBank/DDBJ databases">
        <title>Genomic Encyclopedia of Archaeal and Bacterial Type Strains, Phase II (KMG-II): from individual species to whole genera.</title>
        <authorList>
            <person name="Goeker M."/>
        </authorList>
    </citation>
    <scope>NUCLEOTIDE SEQUENCE [LARGE SCALE GENOMIC DNA]</scope>
    <source>
        <strain evidence="1 2">DSM 12408</strain>
    </source>
</reference>
<keyword evidence="2" id="KW-1185">Reference proteome</keyword>
<dbReference type="RefSeq" id="WP_146608914.1">
    <property type="nucleotide sequence ID" value="NZ_LZRN01000006.1"/>
</dbReference>
<name>A0A327SFZ2_9FLAO</name>
<dbReference type="EMBL" id="QLLQ01000002">
    <property type="protein sequence ID" value="RAJ26593.1"/>
    <property type="molecule type" value="Genomic_DNA"/>
</dbReference>
<evidence type="ECO:0000313" key="2">
    <source>
        <dbReference type="Proteomes" id="UP000248987"/>
    </source>
</evidence>
<organism evidence="1 2">
    <name type="scientific">Gelidibacter algens</name>
    <dbReference type="NCBI Taxonomy" id="49280"/>
    <lineage>
        <taxon>Bacteria</taxon>
        <taxon>Pseudomonadati</taxon>
        <taxon>Bacteroidota</taxon>
        <taxon>Flavobacteriia</taxon>
        <taxon>Flavobacteriales</taxon>
        <taxon>Flavobacteriaceae</taxon>
        <taxon>Gelidibacter</taxon>
    </lineage>
</organism>
<proteinExistence type="predicted"/>
<dbReference type="OrthoDB" id="4535652at2"/>
<dbReference type="Gene3D" id="3.40.50.1820">
    <property type="entry name" value="alpha/beta hydrolase"/>
    <property type="match status" value="1"/>
</dbReference>
<dbReference type="AlphaFoldDB" id="A0A327SFZ2"/>
<gene>
    <name evidence="1" type="ORF">LX77_00847</name>
</gene>
<evidence type="ECO:0008006" key="3">
    <source>
        <dbReference type="Google" id="ProtNLM"/>
    </source>
</evidence>
<comment type="caution">
    <text evidence="1">The sequence shown here is derived from an EMBL/GenBank/DDBJ whole genome shotgun (WGS) entry which is preliminary data.</text>
</comment>
<protein>
    <recommendedName>
        <fullName evidence="3">PGAP1-like protein</fullName>
    </recommendedName>
</protein>
<accession>A0A327SFZ2</accession>